<accession>A0ABX7L4E0</accession>
<dbReference type="Gene3D" id="3.60.21.10">
    <property type="match status" value="1"/>
</dbReference>
<dbReference type="RefSeq" id="WP_052098482.1">
    <property type="nucleotide sequence ID" value="NZ_CP070969.1"/>
</dbReference>
<dbReference type="PANTHER" id="PTHR11575">
    <property type="entry name" value="5'-NUCLEOTIDASE-RELATED"/>
    <property type="match status" value="1"/>
</dbReference>
<dbReference type="Pfam" id="PF00149">
    <property type="entry name" value="Metallophos"/>
    <property type="match status" value="1"/>
</dbReference>
<dbReference type="InterPro" id="IPR004843">
    <property type="entry name" value="Calcineurin-like_PHP"/>
</dbReference>
<dbReference type="Proteomes" id="UP000663452">
    <property type="component" value="Chromosome"/>
</dbReference>
<organism evidence="2 3">
    <name type="scientific">Paenibacillus tianjinensis</name>
    <dbReference type="NCBI Taxonomy" id="2810347"/>
    <lineage>
        <taxon>Bacteria</taxon>
        <taxon>Bacillati</taxon>
        <taxon>Bacillota</taxon>
        <taxon>Bacilli</taxon>
        <taxon>Bacillales</taxon>
        <taxon>Paenibacillaceae</taxon>
        <taxon>Paenibacillus</taxon>
    </lineage>
</organism>
<proteinExistence type="predicted"/>
<evidence type="ECO:0000313" key="3">
    <source>
        <dbReference type="Proteomes" id="UP000663452"/>
    </source>
</evidence>
<evidence type="ECO:0000313" key="2">
    <source>
        <dbReference type="EMBL" id="QSF42472.1"/>
    </source>
</evidence>
<protein>
    <submittedName>
        <fullName evidence="2">Metallophosphoesterase</fullName>
    </submittedName>
</protein>
<dbReference type="InterPro" id="IPR006179">
    <property type="entry name" value="5_nucleotidase/apyrase"/>
</dbReference>
<evidence type="ECO:0000259" key="1">
    <source>
        <dbReference type="Pfam" id="PF00149"/>
    </source>
</evidence>
<gene>
    <name evidence="2" type="ORF">JRJ22_14125</name>
</gene>
<feature type="domain" description="Calcineurin-like phosphoesterase" evidence="1">
    <location>
        <begin position="1"/>
        <end position="133"/>
    </location>
</feature>
<dbReference type="PANTHER" id="PTHR11575:SF42">
    <property type="entry name" value="SULFUR OXIDATION PROTEIN SOXB"/>
    <property type="match status" value="1"/>
</dbReference>
<dbReference type="SUPFAM" id="SSF56300">
    <property type="entry name" value="Metallo-dependent phosphatases"/>
    <property type="match status" value="1"/>
</dbReference>
<dbReference type="EMBL" id="CP070969">
    <property type="protein sequence ID" value="QSF42472.1"/>
    <property type="molecule type" value="Genomic_DNA"/>
</dbReference>
<sequence length="256" mass="29172">MAVPGNWEFAYRYELITKLQERFTFPITSLNLKDTRNHQYVFNPYIIKEIDSLRLGIIGSIYPYVQETMPSSFSQNRSFSLGTEELSTVIQKLKDEERADLIVVVSHMGLPLDVKLASQIHGIDILLSGHSHDRISRLIIQNACIIMQSGASSSFLGKLDLTVKQGEVTNFSHELIPLYSEIYEEDAEIKSMIDELLLPYRDQLTVPNGTIRTLLHSMTLQEARIDRLITDAYLAYTDADFSFSHDGGTELLYYPE</sequence>
<dbReference type="PRINTS" id="PR01607">
    <property type="entry name" value="APYRASEFAMLY"/>
</dbReference>
<name>A0ABX7L4E0_9BACL</name>
<reference evidence="2 3" key="1">
    <citation type="submission" date="2021-02" db="EMBL/GenBank/DDBJ databases">
        <title>Paenibacillus tianjinensis sp. nov.</title>
        <authorList>
            <person name="Liu H."/>
        </authorList>
    </citation>
    <scope>NUCLEOTIDE SEQUENCE [LARGE SCALE GENOMIC DNA]</scope>
    <source>
        <strain evidence="2 3">TB2019</strain>
    </source>
</reference>
<dbReference type="InterPro" id="IPR029052">
    <property type="entry name" value="Metallo-depent_PP-like"/>
</dbReference>
<keyword evidence="3" id="KW-1185">Reference proteome</keyword>